<dbReference type="SUPFAM" id="SSF53448">
    <property type="entry name" value="Nucleotide-diphospho-sugar transferases"/>
    <property type="match status" value="1"/>
</dbReference>
<dbReference type="PANTHER" id="PTHR43179:SF12">
    <property type="entry name" value="GALACTOFURANOSYLTRANSFERASE GLFT2"/>
    <property type="match status" value="1"/>
</dbReference>
<dbReference type="Gene3D" id="3.90.550.10">
    <property type="entry name" value="Spore Coat Polysaccharide Biosynthesis Protein SpsA, Chain A"/>
    <property type="match status" value="1"/>
</dbReference>
<evidence type="ECO:0000259" key="5">
    <source>
        <dbReference type="Pfam" id="PF00535"/>
    </source>
</evidence>
<evidence type="ECO:0000256" key="1">
    <source>
        <dbReference type="ARBA" id="ARBA00004776"/>
    </source>
</evidence>
<dbReference type="InterPro" id="IPR029044">
    <property type="entry name" value="Nucleotide-diphossugar_trans"/>
</dbReference>
<accession>A0A1M4DY29</accession>
<reference evidence="6" key="1">
    <citation type="submission" date="2016-04" db="EMBL/GenBank/DDBJ databases">
        <authorList>
            <person name="Evans L.H."/>
            <person name="Alamgir A."/>
            <person name="Owens N."/>
            <person name="Weber N.D."/>
            <person name="Virtaneva K."/>
            <person name="Barbian K."/>
            <person name="Babar A."/>
            <person name="Rosenke K."/>
        </authorList>
    </citation>
    <scope>NUCLEOTIDE SEQUENCE</scope>
    <source>
        <strain evidence="6">Nono1</strain>
    </source>
</reference>
<sequence>MPPSLSVVVCSYDGAARLGRTLDALAAQTVHTDLEIIVVDDASTDATGDVARGHGATVIRHDTNRGAAAARDTGLRAAKGRIVAFLDDDCEPGPHWAELLLGGYAEEGVAGVGGPIVPETGDGFLPRFLARNNRHEPLELDLTVSAALPYRFWLYLRRQWLPAPPSRGRRDVHAFSGGNMSYERERLLAAGGFDPRFRYAAEEEDLSRRLRREAPGRLVFVPEAPVAHRHEPTVRGLLRRSLAYGRGAAMQYRKWPGVRPTLFPWPALVAGLAVAAVRWPAVAPAPVLLPVLLYPVGLRHAARGRIEALADPYLRLAQETCENIGFLHGLWAFRRLFAEDRAGRGGGQST</sequence>
<dbReference type="Pfam" id="PF00535">
    <property type="entry name" value="Glycos_transf_2"/>
    <property type="match status" value="1"/>
</dbReference>
<dbReference type="RefSeq" id="WP_225270823.1">
    <property type="nucleotide sequence ID" value="NZ_CP084058.1"/>
</dbReference>
<dbReference type="InterPro" id="IPR001173">
    <property type="entry name" value="Glyco_trans_2-like"/>
</dbReference>
<protein>
    <submittedName>
        <fullName evidence="6">Beta-1,3-glucosyltransferase</fullName>
    </submittedName>
</protein>
<gene>
    <name evidence="6" type="ORF">BN4615_P956</name>
</gene>
<evidence type="ECO:0000256" key="4">
    <source>
        <dbReference type="ARBA" id="ARBA00022679"/>
    </source>
</evidence>
<evidence type="ECO:0000313" key="6">
    <source>
        <dbReference type="EMBL" id="SBO91442.1"/>
    </source>
</evidence>
<feature type="domain" description="Glycosyltransferase 2-like" evidence="5">
    <location>
        <begin position="6"/>
        <end position="129"/>
    </location>
</feature>
<comment type="similarity">
    <text evidence="2">Belongs to the glycosyltransferase 2 family.</text>
</comment>
<dbReference type="AlphaFoldDB" id="A0A1M4DY29"/>
<dbReference type="GO" id="GO:0016757">
    <property type="term" value="F:glycosyltransferase activity"/>
    <property type="evidence" value="ECO:0007669"/>
    <property type="project" value="UniProtKB-KW"/>
</dbReference>
<evidence type="ECO:0000256" key="2">
    <source>
        <dbReference type="ARBA" id="ARBA00006739"/>
    </source>
</evidence>
<evidence type="ECO:0000256" key="3">
    <source>
        <dbReference type="ARBA" id="ARBA00022676"/>
    </source>
</evidence>
<keyword evidence="3" id="KW-0328">Glycosyltransferase</keyword>
<dbReference type="EMBL" id="LT559118">
    <property type="protein sequence ID" value="SBO91442.1"/>
    <property type="molecule type" value="Genomic_DNA"/>
</dbReference>
<name>A0A1M4DY29_9ACTN</name>
<comment type="pathway">
    <text evidence="1">Cell wall biogenesis; cell wall polysaccharide biosynthesis.</text>
</comment>
<proteinExistence type="inferred from homology"/>
<dbReference type="PANTHER" id="PTHR43179">
    <property type="entry name" value="RHAMNOSYLTRANSFERASE WBBL"/>
    <property type="match status" value="1"/>
</dbReference>
<organism evidence="6">
    <name type="scientific">Nonomuraea gerenzanensis</name>
    <dbReference type="NCBI Taxonomy" id="93944"/>
    <lineage>
        <taxon>Bacteria</taxon>
        <taxon>Bacillati</taxon>
        <taxon>Actinomycetota</taxon>
        <taxon>Actinomycetes</taxon>
        <taxon>Streptosporangiales</taxon>
        <taxon>Streptosporangiaceae</taxon>
        <taxon>Nonomuraea</taxon>
    </lineage>
</organism>
<dbReference type="CDD" id="cd00761">
    <property type="entry name" value="Glyco_tranf_GTA_type"/>
    <property type="match status" value="1"/>
</dbReference>
<keyword evidence="4 6" id="KW-0808">Transferase</keyword>